<organism evidence="9 10">
    <name type="scientific">Litoreibacter albidus</name>
    <dbReference type="NCBI Taxonomy" id="670155"/>
    <lineage>
        <taxon>Bacteria</taxon>
        <taxon>Pseudomonadati</taxon>
        <taxon>Pseudomonadota</taxon>
        <taxon>Alphaproteobacteria</taxon>
        <taxon>Rhodobacterales</taxon>
        <taxon>Roseobacteraceae</taxon>
        <taxon>Litoreibacter</taxon>
    </lineage>
</organism>
<dbReference type="GO" id="GO:0006098">
    <property type="term" value="P:pentose-phosphate shunt"/>
    <property type="evidence" value="ECO:0007669"/>
    <property type="project" value="UniProtKB-UniPathway"/>
</dbReference>
<protein>
    <recommendedName>
        <fullName evidence="6 7">6-phosphogluconolactonase</fullName>
        <shortName evidence="7">6PGL</shortName>
        <ecNumber evidence="5 7">3.1.1.31</ecNumber>
    </recommendedName>
</protein>
<evidence type="ECO:0000313" key="9">
    <source>
        <dbReference type="EMBL" id="SDW36678.1"/>
    </source>
</evidence>
<dbReference type="EC" id="3.1.1.31" evidence="5 7"/>
<evidence type="ECO:0000256" key="2">
    <source>
        <dbReference type="ARBA" id="ARBA00002681"/>
    </source>
</evidence>
<evidence type="ECO:0000256" key="6">
    <source>
        <dbReference type="ARBA" id="ARBA00020337"/>
    </source>
</evidence>
<dbReference type="InterPro" id="IPR005900">
    <property type="entry name" value="6-phosphogluconolactonase_DevB"/>
</dbReference>
<dbReference type="SUPFAM" id="SSF100950">
    <property type="entry name" value="NagB/RpiA/CoA transferase-like"/>
    <property type="match status" value="1"/>
</dbReference>
<dbReference type="UniPathway" id="UPA00115">
    <property type="reaction ID" value="UER00409"/>
</dbReference>
<dbReference type="CDD" id="cd01400">
    <property type="entry name" value="6PGL"/>
    <property type="match status" value="1"/>
</dbReference>
<accession>A0A1H2SYJ9</accession>
<sequence length="215" mass="23146">MEFIEYPDRDLMMIDLANHLAGELNEALMTHDQASIAVPGGSTPGPVFDALCAADIDWSRVTILVGDERRVPADHERSNERMIRARLLTSRAAAANYVSIRPDGETLPDISAHLPLSVLVVGMGADMHTASLFPGSADLEAALADDAPDLMLVEAADGLEPRITMTGRVLSEAMSTHVLIAGQEKRDALEQAANFTRMEAPIRTVLANATVHWAP</sequence>
<dbReference type="RefSeq" id="WP_089945192.1">
    <property type="nucleotide sequence ID" value="NZ_FNOI01000001.1"/>
</dbReference>
<dbReference type="InterPro" id="IPR039104">
    <property type="entry name" value="6PGL"/>
</dbReference>
<comment type="function">
    <text evidence="2 7">Hydrolysis of 6-phosphogluconolactone to 6-phosphogluconate.</text>
</comment>
<evidence type="ECO:0000256" key="4">
    <source>
        <dbReference type="ARBA" id="ARBA00010662"/>
    </source>
</evidence>
<dbReference type="NCBIfam" id="TIGR01198">
    <property type="entry name" value="pgl"/>
    <property type="match status" value="1"/>
</dbReference>
<reference evidence="10" key="1">
    <citation type="submission" date="2016-10" db="EMBL/GenBank/DDBJ databases">
        <authorList>
            <person name="Varghese N."/>
            <person name="Submissions S."/>
        </authorList>
    </citation>
    <scope>NUCLEOTIDE SEQUENCE [LARGE SCALE GENOMIC DNA]</scope>
    <source>
        <strain evidence="10">DSM 26922</strain>
    </source>
</reference>
<dbReference type="PANTHER" id="PTHR11054">
    <property type="entry name" value="6-PHOSPHOGLUCONOLACTONASE"/>
    <property type="match status" value="1"/>
</dbReference>
<evidence type="ECO:0000256" key="3">
    <source>
        <dbReference type="ARBA" id="ARBA00004961"/>
    </source>
</evidence>
<name>A0A1H2SYJ9_9RHOB</name>
<evidence type="ECO:0000256" key="5">
    <source>
        <dbReference type="ARBA" id="ARBA00013198"/>
    </source>
</evidence>
<dbReference type="PANTHER" id="PTHR11054:SF0">
    <property type="entry name" value="6-PHOSPHOGLUCONOLACTONASE"/>
    <property type="match status" value="1"/>
</dbReference>
<keyword evidence="7" id="KW-0378">Hydrolase</keyword>
<dbReference type="STRING" id="670155.SAMN04488001_0996"/>
<dbReference type="GO" id="GO:0005975">
    <property type="term" value="P:carbohydrate metabolic process"/>
    <property type="evidence" value="ECO:0007669"/>
    <property type="project" value="UniProtKB-UniRule"/>
</dbReference>
<dbReference type="EMBL" id="FNOI01000001">
    <property type="protein sequence ID" value="SDW36678.1"/>
    <property type="molecule type" value="Genomic_DNA"/>
</dbReference>
<dbReference type="Pfam" id="PF01182">
    <property type="entry name" value="Glucosamine_iso"/>
    <property type="match status" value="1"/>
</dbReference>
<dbReference type="InterPro" id="IPR006148">
    <property type="entry name" value="Glc/Gal-6P_isomerase"/>
</dbReference>
<dbReference type="InterPro" id="IPR037171">
    <property type="entry name" value="NagB/RpiA_transferase-like"/>
</dbReference>
<dbReference type="GO" id="GO:0017057">
    <property type="term" value="F:6-phosphogluconolactonase activity"/>
    <property type="evidence" value="ECO:0007669"/>
    <property type="project" value="UniProtKB-UniRule"/>
</dbReference>
<feature type="domain" description="Glucosamine/galactosamine-6-phosphate isomerase" evidence="8">
    <location>
        <begin position="8"/>
        <end position="213"/>
    </location>
</feature>
<evidence type="ECO:0000313" key="10">
    <source>
        <dbReference type="Proteomes" id="UP000199441"/>
    </source>
</evidence>
<comment type="catalytic activity">
    <reaction evidence="1 7">
        <text>6-phospho-D-glucono-1,5-lactone + H2O = 6-phospho-D-gluconate + H(+)</text>
        <dbReference type="Rhea" id="RHEA:12556"/>
        <dbReference type="ChEBI" id="CHEBI:15377"/>
        <dbReference type="ChEBI" id="CHEBI:15378"/>
        <dbReference type="ChEBI" id="CHEBI:57955"/>
        <dbReference type="ChEBI" id="CHEBI:58759"/>
        <dbReference type="EC" id="3.1.1.31"/>
    </reaction>
</comment>
<dbReference type="OrthoDB" id="9810967at2"/>
<gene>
    <name evidence="7" type="primary">pgl</name>
    <name evidence="9" type="ORF">SAMN04488001_0996</name>
</gene>
<comment type="pathway">
    <text evidence="3 7">Carbohydrate degradation; pentose phosphate pathway; D-ribulose 5-phosphate from D-glucose 6-phosphate (oxidative stage): step 2/3.</text>
</comment>
<evidence type="ECO:0000259" key="8">
    <source>
        <dbReference type="Pfam" id="PF01182"/>
    </source>
</evidence>
<dbReference type="Gene3D" id="3.40.50.1360">
    <property type="match status" value="1"/>
</dbReference>
<dbReference type="AlphaFoldDB" id="A0A1H2SYJ9"/>
<keyword evidence="10" id="KW-1185">Reference proteome</keyword>
<evidence type="ECO:0000256" key="7">
    <source>
        <dbReference type="RuleBase" id="RU365095"/>
    </source>
</evidence>
<proteinExistence type="inferred from homology"/>
<dbReference type="Proteomes" id="UP000199441">
    <property type="component" value="Unassembled WGS sequence"/>
</dbReference>
<evidence type="ECO:0000256" key="1">
    <source>
        <dbReference type="ARBA" id="ARBA00000832"/>
    </source>
</evidence>
<comment type="similarity">
    <text evidence="4 7">Belongs to the glucosamine/galactosamine-6-phosphate isomerase family. 6-phosphogluconolactonase subfamily.</text>
</comment>